<dbReference type="HOGENOM" id="CLU_028799_3_1_0"/>
<feature type="transmembrane region" description="Helical" evidence="6">
    <location>
        <begin position="331"/>
        <end position="354"/>
    </location>
</feature>
<feature type="transmembrane region" description="Helical" evidence="6">
    <location>
        <begin position="99"/>
        <end position="117"/>
    </location>
</feature>
<keyword evidence="5 6" id="KW-0472">Membrane</keyword>
<evidence type="ECO:0000256" key="3">
    <source>
        <dbReference type="ARBA" id="ARBA00022692"/>
    </source>
</evidence>
<dbReference type="RefSeq" id="WP_013386827.1">
    <property type="nucleotide sequence ID" value="NC_014632.1"/>
</dbReference>
<evidence type="ECO:0000256" key="1">
    <source>
        <dbReference type="ARBA" id="ARBA00004651"/>
    </source>
</evidence>
<evidence type="ECO:0000313" key="8">
    <source>
        <dbReference type="Proteomes" id="UP000006875"/>
    </source>
</evidence>
<dbReference type="OrthoDB" id="9780716at2"/>
<dbReference type="AlphaFoldDB" id="E3HB08"/>
<proteinExistence type="predicted"/>
<dbReference type="EMBL" id="CP002281">
    <property type="protein sequence ID" value="ADO82157.1"/>
    <property type="molecule type" value="Genomic_DNA"/>
</dbReference>
<accession>E3HB08</accession>
<dbReference type="Pfam" id="PF03739">
    <property type="entry name" value="LptF_LptG"/>
    <property type="match status" value="1"/>
</dbReference>
<evidence type="ECO:0000256" key="5">
    <source>
        <dbReference type="ARBA" id="ARBA00023136"/>
    </source>
</evidence>
<dbReference type="Proteomes" id="UP000006875">
    <property type="component" value="Chromosome"/>
</dbReference>
<keyword evidence="8" id="KW-1185">Reference proteome</keyword>
<dbReference type="STRING" id="572544.Ilyop_0369"/>
<name>E3HB08_ILYPC</name>
<protein>
    <submittedName>
        <fullName evidence="7">Permease YjgP/YjgQ family protein</fullName>
    </submittedName>
</protein>
<dbReference type="PANTHER" id="PTHR33529">
    <property type="entry name" value="SLR0882 PROTEIN-RELATED"/>
    <property type="match status" value="1"/>
</dbReference>
<comment type="subcellular location">
    <subcellularLocation>
        <location evidence="1">Cell membrane</location>
        <topology evidence="1">Multi-pass membrane protein</topology>
    </subcellularLocation>
</comment>
<evidence type="ECO:0000313" key="7">
    <source>
        <dbReference type="EMBL" id="ADO82157.1"/>
    </source>
</evidence>
<evidence type="ECO:0000256" key="4">
    <source>
        <dbReference type="ARBA" id="ARBA00022989"/>
    </source>
</evidence>
<keyword evidence="4 6" id="KW-1133">Transmembrane helix</keyword>
<evidence type="ECO:0000256" key="6">
    <source>
        <dbReference type="SAM" id="Phobius"/>
    </source>
</evidence>
<dbReference type="GO" id="GO:0015920">
    <property type="term" value="P:lipopolysaccharide transport"/>
    <property type="evidence" value="ECO:0007669"/>
    <property type="project" value="TreeGrafter"/>
</dbReference>
<gene>
    <name evidence="7" type="ordered locus">Ilyop_0369</name>
</gene>
<keyword evidence="3 6" id="KW-0812">Transmembrane</keyword>
<evidence type="ECO:0000256" key="2">
    <source>
        <dbReference type="ARBA" id="ARBA00022475"/>
    </source>
</evidence>
<dbReference type="PANTHER" id="PTHR33529:SF8">
    <property type="entry name" value="PERMEASE, YJGP_YJGQ FAMILY"/>
    <property type="match status" value="1"/>
</dbReference>
<organism evidence="7 8">
    <name type="scientific">Ilyobacter polytropus (strain ATCC 51220 / DSM 2926 / LMG 16218 / CuHBu1)</name>
    <dbReference type="NCBI Taxonomy" id="572544"/>
    <lineage>
        <taxon>Bacteria</taxon>
        <taxon>Fusobacteriati</taxon>
        <taxon>Fusobacteriota</taxon>
        <taxon>Fusobacteriia</taxon>
        <taxon>Fusobacteriales</taxon>
        <taxon>Fusobacteriaceae</taxon>
        <taxon>Ilyobacter</taxon>
    </lineage>
</organism>
<reference evidence="7 8" key="1">
    <citation type="journal article" date="2010" name="Stand. Genomic Sci.">
        <title>Complete genome sequence of Ilyobacter polytropus type strain (CuHbu1).</title>
        <authorList>
            <person name="Sikorski J."/>
            <person name="Chertkov O."/>
            <person name="Lapidus A."/>
            <person name="Nolan M."/>
            <person name="Lucas S."/>
            <person name="Del Rio T.G."/>
            <person name="Tice H."/>
            <person name="Cheng J.F."/>
            <person name="Tapia R."/>
            <person name="Han C."/>
            <person name="Goodwin L."/>
            <person name="Pitluck S."/>
            <person name="Liolios K."/>
            <person name="Ivanova N."/>
            <person name="Mavromatis K."/>
            <person name="Mikhailova N."/>
            <person name="Pati A."/>
            <person name="Chen A."/>
            <person name="Palaniappan K."/>
            <person name="Land M."/>
            <person name="Hauser L."/>
            <person name="Chang Y.J."/>
            <person name="Jeffries C.D."/>
            <person name="Brambilla E."/>
            <person name="Yasawong M."/>
            <person name="Rohde M."/>
            <person name="Pukall R."/>
            <person name="Spring S."/>
            <person name="Goker M."/>
            <person name="Woyke T."/>
            <person name="Bristow J."/>
            <person name="Eisen J.A."/>
            <person name="Markowitz V."/>
            <person name="Hugenholtz P."/>
            <person name="Kyrpides N.C."/>
            <person name="Klenk H.P."/>
        </authorList>
    </citation>
    <scope>NUCLEOTIDE SEQUENCE [LARGE SCALE GENOMIC DNA]</scope>
    <source>
        <strain evidence="8">ATCC 51220 / DSM 2926 / LMG 16218 / CuHBu1</strain>
    </source>
</reference>
<dbReference type="KEGG" id="ipo:Ilyop_0369"/>
<feature type="transmembrane region" description="Helical" evidence="6">
    <location>
        <begin position="12"/>
        <end position="29"/>
    </location>
</feature>
<sequence>MKKIDRYITMNFIKSIVLSLFGFINIFILSQLFKVIRYVTEGRFGGVDAIYYIISLLPDIIIKVMPLAVLLGGLMTINKMASSLEIIALKTSGISFKRIITFPILIAFIISCGVYYMNDKIYPESIKKSREIKRGGYEDMELPESRKKAFLRGKDNYVYYAESINRITSTAVNIEILELDSEFEKLTKIITAEKGIYHRENKLWKFENVTVNNLEKKSSYTLPVMQDVRYDDEPERFLAPSVNPKLLTIKEMRSTLGAIKQTGGNSREILMELGDRTSFSFASFVVSFLGLSLGSRYVRGASAVSVAMSVGLGYSYYIVQASMEAISMGGVIHPFIGAWIPNILFLILGIYAMYKAEY</sequence>
<dbReference type="GO" id="GO:0043190">
    <property type="term" value="C:ATP-binding cassette (ABC) transporter complex"/>
    <property type="evidence" value="ECO:0007669"/>
    <property type="project" value="TreeGrafter"/>
</dbReference>
<feature type="transmembrane region" description="Helical" evidence="6">
    <location>
        <begin position="301"/>
        <end position="319"/>
    </location>
</feature>
<dbReference type="eggNOG" id="COG0795">
    <property type="taxonomic scope" value="Bacteria"/>
</dbReference>
<dbReference type="InterPro" id="IPR005495">
    <property type="entry name" value="LptG/LptF_permease"/>
</dbReference>
<keyword evidence="2" id="KW-1003">Cell membrane</keyword>
<feature type="transmembrane region" description="Helical" evidence="6">
    <location>
        <begin position="49"/>
        <end position="78"/>
    </location>
</feature>